<dbReference type="InterPro" id="IPR021731">
    <property type="entry name" value="AMIN_dom"/>
</dbReference>
<feature type="compositionally biased region" description="Polar residues" evidence="4">
    <location>
        <begin position="147"/>
        <end position="165"/>
    </location>
</feature>
<sequence length="415" mass="45476">MIFSFPMKRLVLGLVVIPLLLLSNNISWAEDLLAIRIGQHPEKTRFVLELSEAPAYRVFTLPDPYRVVIDLPKLNWKVPQSDVPKPTGVVEALRFGLFEPEVSRLVLDAKHPVAISSVFLLPPKEGHRHRLVVDMIRVTDADYKASGEQQKQRASNPPLGSNTVVASKPPVPDLSAPTSPKKDKGRKIIVIDAGHGGVDPGATGVTGILEKTLALEYAQSLRDALEKSGRYSVVMTRDNDTTLALRQRVGIAQDANGDLFISLHANKHPSGTVKGISVYSLSENGSDKEAEALAAKENKADIIIGFDLSDQSPDVSKILIDLAQRETNNQGKQFANVLVGELKRETVLLGRPHRSAGFAVLKSPVIPSVLIELGYMSNREEEKILKSSKHRQKLVGAITRAVDEYFGKLETFNSQ</sequence>
<dbReference type="CDD" id="cd02696">
    <property type="entry name" value="MurNAc-LAA"/>
    <property type="match status" value="1"/>
</dbReference>
<evidence type="ECO:0000256" key="4">
    <source>
        <dbReference type="SAM" id="MobiDB-lite"/>
    </source>
</evidence>
<dbReference type="Gene3D" id="2.60.40.3500">
    <property type="match status" value="1"/>
</dbReference>
<dbReference type="SMART" id="SM00646">
    <property type="entry name" value="Ami_3"/>
    <property type="match status" value="1"/>
</dbReference>
<dbReference type="SUPFAM" id="SSF53187">
    <property type="entry name" value="Zn-dependent exopeptidases"/>
    <property type="match status" value="1"/>
</dbReference>
<dbReference type="InterPro" id="IPR002508">
    <property type="entry name" value="MurNAc-LAA_cat"/>
</dbReference>
<evidence type="ECO:0000259" key="5">
    <source>
        <dbReference type="SMART" id="SM00646"/>
    </source>
</evidence>
<keyword evidence="7" id="KW-1185">Reference proteome</keyword>
<proteinExistence type="predicted"/>
<protein>
    <recommendedName>
        <fullName evidence="2">N-acetylmuramoyl-L-alanine amidase</fullName>
        <ecNumber evidence="2">3.5.1.28</ecNumber>
    </recommendedName>
</protein>
<evidence type="ECO:0000256" key="1">
    <source>
        <dbReference type="ARBA" id="ARBA00001561"/>
    </source>
</evidence>
<name>A0ABT4LEB1_9PROT</name>
<dbReference type="Proteomes" id="UP001069802">
    <property type="component" value="Unassembled WGS sequence"/>
</dbReference>
<keyword evidence="3" id="KW-0378">Hydrolase</keyword>
<dbReference type="Pfam" id="PF11741">
    <property type="entry name" value="AMIN"/>
    <property type="match status" value="1"/>
</dbReference>
<evidence type="ECO:0000313" key="6">
    <source>
        <dbReference type="EMBL" id="MCZ4279434.1"/>
    </source>
</evidence>
<dbReference type="PANTHER" id="PTHR30404">
    <property type="entry name" value="N-ACETYLMURAMOYL-L-ALANINE AMIDASE"/>
    <property type="match status" value="1"/>
</dbReference>
<gene>
    <name evidence="6" type="ORF">O4H49_01510</name>
</gene>
<reference evidence="6" key="1">
    <citation type="submission" date="2022-12" db="EMBL/GenBank/DDBJ databases">
        <title>Bacterial isolates from different developmental stages of Nematostella vectensis.</title>
        <authorList>
            <person name="Fraune S."/>
        </authorList>
    </citation>
    <scope>NUCLEOTIDE SEQUENCE</scope>
    <source>
        <strain evidence="6">G21630-S1</strain>
    </source>
</reference>
<feature type="region of interest" description="Disordered" evidence="4">
    <location>
        <begin position="143"/>
        <end position="185"/>
    </location>
</feature>
<dbReference type="Gene3D" id="3.40.630.40">
    <property type="entry name" value="Zn-dependent exopeptidases"/>
    <property type="match status" value="1"/>
</dbReference>
<evidence type="ECO:0000256" key="2">
    <source>
        <dbReference type="ARBA" id="ARBA00011901"/>
    </source>
</evidence>
<dbReference type="PANTHER" id="PTHR30404:SF0">
    <property type="entry name" value="N-ACETYLMURAMOYL-L-ALANINE AMIDASE AMIC"/>
    <property type="match status" value="1"/>
</dbReference>
<dbReference type="RefSeq" id="WP_269421639.1">
    <property type="nucleotide sequence ID" value="NZ_JAPWGY010000001.1"/>
</dbReference>
<comment type="caution">
    <text evidence="6">The sequence shown here is derived from an EMBL/GenBank/DDBJ whole genome shotgun (WGS) entry which is preliminary data.</text>
</comment>
<comment type="catalytic activity">
    <reaction evidence="1">
        <text>Hydrolyzes the link between N-acetylmuramoyl residues and L-amino acid residues in certain cell-wall glycopeptides.</text>
        <dbReference type="EC" id="3.5.1.28"/>
    </reaction>
</comment>
<evidence type="ECO:0000256" key="3">
    <source>
        <dbReference type="ARBA" id="ARBA00022801"/>
    </source>
</evidence>
<organism evidence="6 7">
    <name type="scientific">Kiloniella laminariae</name>
    <dbReference type="NCBI Taxonomy" id="454162"/>
    <lineage>
        <taxon>Bacteria</taxon>
        <taxon>Pseudomonadati</taxon>
        <taxon>Pseudomonadota</taxon>
        <taxon>Alphaproteobacteria</taxon>
        <taxon>Rhodospirillales</taxon>
        <taxon>Kiloniellaceae</taxon>
        <taxon>Kiloniella</taxon>
    </lineage>
</organism>
<dbReference type="EMBL" id="JAPWGY010000001">
    <property type="protein sequence ID" value="MCZ4279434.1"/>
    <property type="molecule type" value="Genomic_DNA"/>
</dbReference>
<accession>A0ABT4LEB1</accession>
<dbReference type="InterPro" id="IPR050695">
    <property type="entry name" value="N-acetylmuramoyl_amidase_3"/>
</dbReference>
<feature type="domain" description="MurNAc-LAA" evidence="5">
    <location>
        <begin position="249"/>
        <end position="403"/>
    </location>
</feature>
<dbReference type="EC" id="3.5.1.28" evidence="2"/>
<evidence type="ECO:0000313" key="7">
    <source>
        <dbReference type="Proteomes" id="UP001069802"/>
    </source>
</evidence>
<dbReference type="Pfam" id="PF01520">
    <property type="entry name" value="Amidase_3"/>
    <property type="match status" value="1"/>
</dbReference>